<dbReference type="PANTHER" id="PTHR10627:SF31">
    <property type="entry name" value="DODECA-SATELLITE-BINDING PROTEIN 1, ISOFORM A"/>
    <property type="match status" value="1"/>
</dbReference>
<evidence type="ECO:0000256" key="1">
    <source>
        <dbReference type="ARBA" id="ARBA00022737"/>
    </source>
</evidence>
<feature type="coiled-coil region" evidence="3">
    <location>
        <begin position="383"/>
        <end position="410"/>
    </location>
</feature>
<feature type="domain" description="K Homology" evidence="5">
    <location>
        <begin position="1231"/>
        <end position="1300"/>
    </location>
</feature>
<keyword evidence="2" id="KW-0694">RNA-binding</keyword>
<feature type="compositionally biased region" description="Basic and acidic residues" evidence="4">
    <location>
        <begin position="25"/>
        <end position="34"/>
    </location>
</feature>
<dbReference type="InterPro" id="IPR036612">
    <property type="entry name" value="KH_dom_type_1_sf"/>
</dbReference>
<feature type="domain" description="K Homology" evidence="5">
    <location>
        <begin position="235"/>
        <end position="312"/>
    </location>
</feature>
<feature type="domain" description="K Homology" evidence="5">
    <location>
        <begin position="795"/>
        <end position="886"/>
    </location>
</feature>
<evidence type="ECO:0000256" key="2">
    <source>
        <dbReference type="PROSITE-ProRule" id="PRU00117"/>
    </source>
</evidence>
<feature type="domain" description="K Homology" evidence="5">
    <location>
        <begin position="968"/>
        <end position="1045"/>
    </location>
</feature>
<feature type="domain" description="K Homology" evidence="5">
    <location>
        <begin position="891"/>
        <end position="964"/>
    </location>
</feature>
<dbReference type="InterPro" id="IPR054548">
    <property type="entry name" value="SCP160-like_KH"/>
</dbReference>
<dbReference type="InterPro" id="IPR004088">
    <property type="entry name" value="KH_dom_type_1"/>
</dbReference>
<reference evidence="6 7" key="1">
    <citation type="submission" date="2024-06" db="EMBL/GenBank/DDBJ databases">
        <title>Complete genome of Phlyctema vagabunda strain 19-DSS-EL-015.</title>
        <authorList>
            <person name="Fiorenzani C."/>
        </authorList>
    </citation>
    <scope>NUCLEOTIDE SEQUENCE [LARGE SCALE GENOMIC DNA]</scope>
    <source>
        <strain evidence="6 7">19-DSS-EL-015</strain>
    </source>
</reference>
<feature type="domain" description="K Homology" evidence="5">
    <location>
        <begin position="1118"/>
        <end position="1226"/>
    </location>
</feature>
<dbReference type="SMART" id="SM00322">
    <property type="entry name" value="KH"/>
    <property type="match status" value="10"/>
</dbReference>
<evidence type="ECO:0000313" key="6">
    <source>
        <dbReference type="EMBL" id="KAL3421836.1"/>
    </source>
</evidence>
<feature type="region of interest" description="Disordered" evidence="4">
    <location>
        <begin position="1"/>
        <end position="156"/>
    </location>
</feature>
<dbReference type="InterPro" id="IPR004087">
    <property type="entry name" value="KH_dom"/>
</dbReference>
<evidence type="ECO:0000256" key="4">
    <source>
        <dbReference type="SAM" id="MobiDB-lite"/>
    </source>
</evidence>
<feature type="region of interest" description="Disordered" evidence="4">
    <location>
        <begin position="833"/>
        <end position="872"/>
    </location>
</feature>
<dbReference type="CDD" id="cd22449">
    <property type="entry name" value="KH-I_ScSCP160_rpt4"/>
    <property type="match status" value="1"/>
</dbReference>
<evidence type="ECO:0000259" key="5">
    <source>
        <dbReference type="SMART" id="SM00322"/>
    </source>
</evidence>
<evidence type="ECO:0000313" key="7">
    <source>
        <dbReference type="Proteomes" id="UP001629113"/>
    </source>
</evidence>
<keyword evidence="1" id="KW-0677">Repeat</keyword>
<dbReference type="CDD" id="cd22408">
    <property type="entry name" value="KH-I_Vigilin_rpt4"/>
    <property type="match status" value="1"/>
</dbReference>
<organism evidence="6 7">
    <name type="scientific">Phlyctema vagabunda</name>
    <dbReference type="NCBI Taxonomy" id="108571"/>
    <lineage>
        <taxon>Eukaryota</taxon>
        <taxon>Fungi</taxon>
        <taxon>Dikarya</taxon>
        <taxon>Ascomycota</taxon>
        <taxon>Pezizomycotina</taxon>
        <taxon>Leotiomycetes</taxon>
        <taxon>Helotiales</taxon>
        <taxon>Dermateaceae</taxon>
        <taxon>Phlyctema</taxon>
    </lineage>
</organism>
<dbReference type="Proteomes" id="UP001629113">
    <property type="component" value="Unassembled WGS sequence"/>
</dbReference>
<dbReference type="CDD" id="cd22450">
    <property type="entry name" value="KH-I_ScSCP160_rpt5"/>
    <property type="match status" value="1"/>
</dbReference>
<dbReference type="SUPFAM" id="SSF54791">
    <property type="entry name" value="Eukaryotic type KH-domain (KH-domain type I)"/>
    <property type="match status" value="7"/>
</dbReference>
<feature type="domain" description="K Homology" evidence="5">
    <location>
        <begin position="408"/>
        <end position="477"/>
    </location>
</feature>
<accession>A0ABR4PFR2</accession>
<gene>
    <name evidence="6" type="ORF">PVAG01_05992</name>
</gene>
<feature type="domain" description="K Homology" evidence="5">
    <location>
        <begin position="728"/>
        <end position="791"/>
    </location>
</feature>
<comment type="caution">
    <text evidence="6">The sequence shown here is derived from an EMBL/GenBank/DDBJ whole genome shotgun (WGS) entry which is preliminary data.</text>
</comment>
<evidence type="ECO:0000256" key="3">
    <source>
        <dbReference type="SAM" id="Coils"/>
    </source>
</evidence>
<name>A0ABR4PFR2_9HELO</name>
<dbReference type="PANTHER" id="PTHR10627">
    <property type="entry name" value="SCP160"/>
    <property type="match status" value="1"/>
</dbReference>
<dbReference type="Pfam" id="PF22952">
    <property type="entry name" value="KH_11"/>
    <property type="match status" value="1"/>
</dbReference>
<keyword evidence="3" id="KW-0175">Coiled coil</keyword>
<feature type="compositionally biased region" description="Polar residues" evidence="4">
    <location>
        <begin position="144"/>
        <end position="153"/>
    </location>
</feature>
<feature type="compositionally biased region" description="Polar residues" evidence="4">
    <location>
        <begin position="89"/>
        <end position="98"/>
    </location>
</feature>
<dbReference type="Pfam" id="PF00013">
    <property type="entry name" value="KH_1"/>
    <property type="match status" value="7"/>
</dbReference>
<feature type="compositionally biased region" description="Low complexity" evidence="4">
    <location>
        <begin position="126"/>
        <end position="143"/>
    </location>
</feature>
<feature type="domain" description="K Homology" evidence="5">
    <location>
        <begin position="1049"/>
        <end position="1117"/>
    </location>
</feature>
<dbReference type="EMBL" id="JBFCZG010000005">
    <property type="protein sequence ID" value="KAL3421836.1"/>
    <property type="molecule type" value="Genomic_DNA"/>
</dbReference>
<dbReference type="PROSITE" id="PS50084">
    <property type="entry name" value="KH_TYPE_1"/>
    <property type="match status" value="8"/>
</dbReference>
<proteinExistence type="predicted"/>
<dbReference type="Gene3D" id="3.30.1370.10">
    <property type="entry name" value="K Homology domain, type 1"/>
    <property type="match status" value="8"/>
</dbReference>
<protein>
    <submittedName>
        <fullName evidence="6">KH domain-containing protein</fullName>
    </submittedName>
</protein>
<dbReference type="CDD" id="cd00105">
    <property type="entry name" value="KH-I"/>
    <property type="match status" value="1"/>
</dbReference>
<keyword evidence="7" id="KW-1185">Reference proteome</keyword>
<sequence length="1307" mass="142688">MASAVAEQNGHLENGQTSAAQKLMQKHEAKKPTIEEIPDEEDLKHGEPPHSASIIEDATDGDDAPAPTWNATMSANAAGKQKAPRETQKPSLDTQSQDHFPDLGGPKPKPSVTAPPTWGATKGTPSSTTNGQQQNGTTNGASTPKSGNGTPSVAASKPITLPGYSHERIVLEPHHILPRNMLKKPISETLKDINKKSKATITMSPTEKGWLAFNIVGPADDTRKAGTDLAAAIGSKQTIKVPVPRSARAHIIGKQGSTIKALQEKTGARIHMPKQDDAAGADDDEDAMVDVTVEGNTVVAATARNEILRIANERTPTLATKVRGIPAEFYPFINGKTTDIERDGVQVRVPSYYTWTKQPPPQEPAEGKAPEFLPAVEDNHILLEGDRSAVQNARAQIEKLAEQLRQQLSLKQLTSIPQNEHQFIIGNRGISLEDFFDQTGCAIILPPNKEDIDETITIVGPPDRLDFGFDRAMDLASTMHRDPFDISKLHRNARGGADVHASNVTRYLRQRQEIERLEKLHNTHIITPINRGVAAPWELYARERKNNTMAKQAITSIVGCHPPEKFANVDVDPFFYQYLQRDVTPRVRQDYGVHVIVPGANDNAHVVLVFEGPEGLESDYQVPSNKPSAQEISNFEARLNEARKHILDIISRQEQITTESIDVPKIFHDKLKRFILKEQKARAADQIPVRVSNTGTIVTLKGPDGAVKSLAAKVNEFVEQAKEDEKERGFTLSFDFPQKHANQLIGKGGSNIRELREKFDVEIQVDNGKVELKGPKAKSEAAKAHIISLGKQWADETKYTLKIEPAYHRELIGTGGSVINKLLDRYKVQIRFPHSRPAKDDQSNADAASEAGGRKGRSDQEPDEVVIRGPKKDADAARDELLSLLQYIKDTSFSATVTVQQSQIPSLIGSKGSEMDELRTTTGAKIDIPNARDAKDPSGKVDIQIKGTKSQVAQAKKILEEKKNVFDQIVSKTLDVDKEHHRALIGASGSNIRDIILKAGGSGDRRELARTVQFPKAEADGNTIKIEGNQAVVDKIIAAIQAQVTQANSQTTEVIEVPTDKHRSLIGRGGETKKDIESKFSVSIDIPRQGSDQTGIKIVGQPSDVEKAKAHILDLVKSQEGETVQVARNIHNIVADNGYFFRQLRNNYQVSVDHAGSKVPPKSAPSAPRTNGGALPLITDEEDPDAHSWNVVGNSSSDLEGEIPWILRGSPENIAKAKSSLLAAIEQAQRNTHTGYLILPDPRTYRYVIGQGGSKVNSIRKASGCKITVPKDQAKDEAIVVEGSEDGIEQARELILKAVKDGGAARS</sequence>
<feature type="domain" description="K Homology" evidence="5">
    <location>
        <begin position="317"/>
        <end position="402"/>
    </location>
</feature>